<comment type="caution">
    <text evidence="2">The sequence shown here is derived from an EMBL/GenBank/DDBJ whole genome shotgun (WGS) entry which is preliminary data.</text>
</comment>
<reference evidence="2 3" key="1">
    <citation type="submission" date="2020-03" db="EMBL/GenBank/DDBJ databases">
        <title>Whole genome shotgun sequence of Phytohabitans houttuyneae NBRC 108639.</title>
        <authorList>
            <person name="Komaki H."/>
            <person name="Tamura T."/>
        </authorList>
    </citation>
    <scope>NUCLEOTIDE SEQUENCE [LARGE SCALE GENOMIC DNA]</scope>
    <source>
        <strain evidence="2 3">NBRC 108639</strain>
    </source>
</reference>
<evidence type="ECO:0000313" key="3">
    <source>
        <dbReference type="Proteomes" id="UP000482800"/>
    </source>
</evidence>
<evidence type="ECO:0000313" key="2">
    <source>
        <dbReference type="EMBL" id="GFJ83825.1"/>
    </source>
</evidence>
<dbReference type="Pfam" id="PF03551">
    <property type="entry name" value="PadR"/>
    <property type="match status" value="1"/>
</dbReference>
<dbReference type="Proteomes" id="UP000482800">
    <property type="component" value="Unassembled WGS sequence"/>
</dbReference>
<feature type="domain" description="Transcription regulator PadR N-terminal" evidence="1">
    <location>
        <begin position="7"/>
        <end position="80"/>
    </location>
</feature>
<dbReference type="RefSeq" id="WP_173066727.1">
    <property type="nucleotide sequence ID" value="NZ_BAABGO010000033.1"/>
</dbReference>
<gene>
    <name evidence="2" type="ORF">Phou_080050</name>
</gene>
<accession>A0A6V8KTA8</accession>
<protein>
    <submittedName>
        <fullName evidence="2">PadR family transcriptional regulator</fullName>
    </submittedName>
</protein>
<evidence type="ECO:0000259" key="1">
    <source>
        <dbReference type="Pfam" id="PF03551"/>
    </source>
</evidence>
<dbReference type="PANTHER" id="PTHR43252:SF6">
    <property type="entry name" value="NEGATIVE TRANSCRIPTION REGULATOR PADR"/>
    <property type="match status" value="1"/>
</dbReference>
<dbReference type="Gene3D" id="1.10.10.10">
    <property type="entry name" value="Winged helix-like DNA-binding domain superfamily/Winged helix DNA-binding domain"/>
    <property type="match status" value="1"/>
</dbReference>
<reference evidence="2 3" key="2">
    <citation type="submission" date="2020-03" db="EMBL/GenBank/DDBJ databases">
        <authorList>
            <person name="Ichikawa N."/>
            <person name="Kimura A."/>
            <person name="Kitahashi Y."/>
            <person name="Uohara A."/>
        </authorList>
    </citation>
    <scope>NUCLEOTIDE SEQUENCE [LARGE SCALE GENOMIC DNA]</scope>
    <source>
        <strain evidence="2 3">NBRC 108639</strain>
    </source>
</reference>
<dbReference type="SUPFAM" id="SSF46785">
    <property type="entry name" value="Winged helix' DNA-binding domain"/>
    <property type="match status" value="1"/>
</dbReference>
<sequence>MSVPEILLGLLEHGPRHGYELSREYDARFGWQRPVKAAQVHATLSRLRRDGDVEIVSVERVGGPDRTTYALTPDGVTHLERWLDTPEAVTPFLQSVVFVKVMLALLSGRDARRILGDQRAAHRQVMREVTARKTGADLATKVAWDFTLFHLEADLRWLDHTTARLDHLAGEAAR</sequence>
<dbReference type="InterPro" id="IPR036390">
    <property type="entry name" value="WH_DNA-bd_sf"/>
</dbReference>
<dbReference type="PANTHER" id="PTHR43252">
    <property type="entry name" value="TRANSCRIPTIONAL REGULATOR YQJI"/>
    <property type="match status" value="1"/>
</dbReference>
<dbReference type="EMBL" id="BLPF01000003">
    <property type="protein sequence ID" value="GFJ83825.1"/>
    <property type="molecule type" value="Genomic_DNA"/>
</dbReference>
<proteinExistence type="predicted"/>
<keyword evidence="3" id="KW-1185">Reference proteome</keyword>
<organism evidence="2 3">
    <name type="scientific">Phytohabitans houttuyneae</name>
    <dbReference type="NCBI Taxonomy" id="1076126"/>
    <lineage>
        <taxon>Bacteria</taxon>
        <taxon>Bacillati</taxon>
        <taxon>Actinomycetota</taxon>
        <taxon>Actinomycetes</taxon>
        <taxon>Micromonosporales</taxon>
        <taxon>Micromonosporaceae</taxon>
    </lineage>
</organism>
<name>A0A6V8KTA8_9ACTN</name>
<dbReference type="AlphaFoldDB" id="A0A6V8KTA8"/>
<dbReference type="InterPro" id="IPR036388">
    <property type="entry name" value="WH-like_DNA-bd_sf"/>
</dbReference>
<dbReference type="InterPro" id="IPR005149">
    <property type="entry name" value="Tscrpt_reg_PadR_N"/>
</dbReference>